<keyword evidence="2" id="KW-1185">Reference proteome</keyword>
<proteinExistence type="predicted"/>
<protein>
    <submittedName>
        <fullName evidence="1">Uncharacterized protein</fullName>
    </submittedName>
</protein>
<accession>A0ACC2BTR4</accession>
<dbReference type="Proteomes" id="UP001162992">
    <property type="component" value="Chromosome 13"/>
</dbReference>
<comment type="caution">
    <text evidence="1">The sequence shown here is derived from an EMBL/GenBank/DDBJ whole genome shotgun (WGS) entry which is preliminary data.</text>
</comment>
<organism evidence="1 2">
    <name type="scientific">Diphasiastrum complanatum</name>
    <name type="common">Issler's clubmoss</name>
    <name type="synonym">Lycopodium complanatum</name>
    <dbReference type="NCBI Taxonomy" id="34168"/>
    <lineage>
        <taxon>Eukaryota</taxon>
        <taxon>Viridiplantae</taxon>
        <taxon>Streptophyta</taxon>
        <taxon>Embryophyta</taxon>
        <taxon>Tracheophyta</taxon>
        <taxon>Lycopodiopsida</taxon>
        <taxon>Lycopodiales</taxon>
        <taxon>Lycopodiaceae</taxon>
        <taxon>Lycopodioideae</taxon>
        <taxon>Diphasiastrum</taxon>
    </lineage>
</organism>
<dbReference type="EMBL" id="CM055104">
    <property type="protein sequence ID" value="KAJ7533092.1"/>
    <property type="molecule type" value="Genomic_DNA"/>
</dbReference>
<gene>
    <name evidence="1" type="ORF">O6H91_13G033000</name>
</gene>
<evidence type="ECO:0000313" key="2">
    <source>
        <dbReference type="Proteomes" id="UP001162992"/>
    </source>
</evidence>
<reference evidence="2" key="1">
    <citation type="journal article" date="2024" name="Proc. Natl. Acad. Sci. U.S.A.">
        <title>Extraordinary preservation of gene collinearity over three hundred million years revealed in homosporous lycophytes.</title>
        <authorList>
            <person name="Li C."/>
            <person name="Wickell D."/>
            <person name="Kuo L.Y."/>
            <person name="Chen X."/>
            <person name="Nie B."/>
            <person name="Liao X."/>
            <person name="Peng D."/>
            <person name="Ji J."/>
            <person name="Jenkins J."/>
            <person name="Williams M."/>
            <person name="Shu S."/>
            <person name="Plott C."/>
            <person name="Barry K."/>
            <person name="Rajasekar S."/>
            <person name="Grimwood J."/>
            <person name="Han X."/>
            <person name="Sun S."/>
            <person name="Hou Z."/>
            <person name="He W."/>
            <person name="Dai G."/>
            <person name="Sun C."/>
            <person name="Schmutz J."/>
            <person name="Leebens-Mack J.H."/>
            <person name="Li F.W."/>
            <person name="Wang L."/>
        </authorList>
    </citation>
    <scope>NUCLEOTIDE SEQUENCE [LARGE SCALE GENOMIC DNA]</scope>
    <source>
        <strain evidence="2">cv. PW_Plant_1</strain>
    </source>
</reference>
<sequence length="358" mass="38158">MQWSDLLLLFFFETEAFAFFFFPVRSRMLELLAVSCFSSSATVNCFHFIPVWLGASVSCSQLRLYRGSKRERSCWSGFWCLARKRGKRIVPASRSQGGSASSSRVWVSNGSSSSAPNQITGLSPWLLAPPSSPASFANSANASSVQSPAHFAVSLSVESANSAGMSFDAKAMMFTIGPYAHETALVTPPAFSAFTSAPSTAPFTPPPELVHFTTPSSPDVPFAHLLASSICEKGTAQGSMNSSPTSVMASPTQLASTGVGSRATECSAHRFIASTIYQDGHLSFPTLDLDTTSEIDAAYVASMLLSEASMGYSSPSQNPQPHDQHIFNKGRLSFGFENGLSSLLADQQGDIFVSAFPS</sequence>
<evidence type="ECO:0000313" key="1">
    <source>
        <dbReference type="EMBL" id="KAJ7533092.1"/>
    </source>
</evidence>
<name>A0ACC2BTR4_DIPCM</name>